<dbReference type="AlphaFoldDB" id="A0AAV4Y7H6"/>
<feature type="region of interest" description="Disordered" evidence="1">
    <location>
        <begin position="95"/>
        <end position="117"/>
    </location>
</feature>
<accession>A0AAV4Y7H6</accession>
<protein>
    <submittedName>
        <fullName evidence="2">Uncharacterized protein</fullName>
    </submittedName>
</protein>
<evidence type="ECO:0000313" key="2">
    <source>
        <dbReference type="EMBL" id="GIZ02396.1"/>
    </source>
</evidence>
<gene>
    <name evidence="2" type="ORF">CEXT_673271</name>
</gene>
<proteinExistence type="predicted"/>
<reference evidence="2 3" key="1">
    <citation type="submission" date="2021-06" db="EMBL/GenBank/DDBJ databases">
        <title>Caerostris extrusa draft genome.</title>
        <authorList>
            <person name="Kono N."/>
            <person name="Arakawa K."/>
        </authorList>
    </citation>
    <scope>NUCLEOTIDE SEQUENCE [LARGE SCALE GENOMIC DNA]</scope>
</reference>
<sequence>MVSVSPNSATLKLIKRRLESTCANVPGFENMPPPNICFCFSGRYMAELQETSKKKRLCPFHVCIQLLIKQISSHESLEEKKRKMLHTKHEQRMLMESMERKKKKKSAELAVFKKKQR</sequence>
<dbReference type="Proteomes" id="UP001054945">
    <property type="component" value="Unassembled WGS sequence"/>
</dbReference>
<evidence type="ECO:0000256" key="1">
    <source>
        <dbReference type="SAM" id="MobiDB-lite"/>
    </source>
</evidence>
<organism evidence="2 3">
    <name type="scientific">Caerostris extrusa</name>
    <name type="common">Bark spider</name>
    <name type="synonym">Caerostris bankana</name>
    <dbReference type="NCBI Taxonomy" id="172846"/>
    <lineage>
        <taxon>Eukaryota</taxon>
        <taxon>Metazoa</taxon>
        <taxon>Ecdysozoa</taxon>
        <taxon>Arthropoda</taxon>
        <taxon>Chelicerata</taxon>
        <taxon>Arachnida</taxon>
        <taxon>Araneae</taxon>
        <taxon>Araneomorphae</taxon>
        <taxon>Entelegynae</taxon>
        <taxon>Araneoidea</taxon>
        <taxon>Araneidae</taxon>
        <taxon>Caerostris</taxon>
    </lineage>
</organism>
<keyword evidence="3" id="KW-1185">Reference proteome</keyword>
<comment type="caution">
    <text evidence="2">The sequence shown here is derived from an EMBL/GenBank/DDBJ whole genome shotgun (WGS) entry which is preliminary data.</text>
</comment>
<dbReference type="EMBL" id="BPLR01018808">
    <property type="protein sequence ID" value="GIZ02396.1"/>
    <property type="molecule type" value="Genomic_DNA"/>
</dbReference>
<name>A0AAV4Y7H6_CAEEX</name>
<evidence type="ECO:0000313" key="3">
    <source>
        <dbReference type="Proteomes" id="UP001054945"/>
    </source>
</evidence>